<evidence type="ECO:0000313" key="8">
    <source>
        <dbReference type="EMBL" id="KAF0978068.1"/>
    </source>
</evidence>
<comment type="caution">
    <text evidence="8">The sequence shown here is derived from an EMBL/GenBank/DDBJ whole genome shotgun (WGS) entry which is preliminary data.</text>
</comment>
<gene>
    <name evidence="8" type="ORF">FDP41_002583</name>
</gene>
<dbReference type="PROSITE" id="PS50056">
    <property type="entry name" value="TYR_PHOSPHATASE_2"/>
    <property type="match status" value="1"/>
</dbReference>
<dbReference type="Pfam" id="PF00782">
    <property type="entry name" value="DSPc"/>
    <property type="match status" value="1"/>
</dbReference>
<dbReference type="InterPro" id="IPR000387">
    <property type="entry name" value="Tyr_Pase_dom"/>
</dbReference>
<protein>
    <recommendedName>
        <fullName evidence="2">protein-tyrosine-phosphatase</fullName>
        <ecNumber evidence="2">3.1.3.48</ecNumber>
    </recommendedName>
</protein>
<dbReference type="AlphaFoldDB" id="A0A6A5BVZ3"/>
<dbReference type="RefSeq" id="XP_044562781.1">
    <property type="nucleotide sequence ID" value="XM_044705793.1"/>
</dbReference>
<keyword evidence="4" id="KW-0904">Protein phosphatase</keyword>
<proteinExistence type="inferred from homology"/>
<dbReference type="SUPFAM" id="SSF52799">
    <property type="entry name" value="(Phosphotyrosine protein) phosphatases II"/>
    <property type="match status" value="1"/>
</dbReference>
<accession>A0A6A5BVZ3</accession>
<dbReference type="PANTHER" id="PTHR10159">
    <property type="entry name" value="DUAL SPECIFICITY PROTEIN PHOSPHATASE"/>
    <property type="match status" value="1"/>
</dbReference>
<feature type="compositionally biased region" description="Polar residues" evidence="5">
    <location>
        <begin position="21"/>
        <end position="30"/>
    </location>
</feature>
<feature type="region of interest" description="Disordered" evidence="5">
    <location>
        <begin position="1"/>
        <end position="36"/>
    </location>
</feature>
<dbReference type="Proteomes" id="UP000444721">
    <property type="component" value="Unassembled WGS sequence"/>
</dbReference>
<evidence type="ECO:0000313" key="9">
    <source>
        <dbReference type="Proteomes" id="UP000444721"/>
    </source>
</evidence>
<dbReference type="GO" id="GO:0043409">
    <property type="term" value="P:negative regulation of MAPK cascade"/>
    <property type="evidence" value="ECO:0007669"/>
    <property type="project" value="TreeGrafter"/>
</dbReference>
<feature type="compositionally biased region" description="Low complexity" evidence="5">
    <location>
        <begin position="1"/>
        <end position="10"/>
    </location>
</feature>
<feature type="compositionally biased region" description="Polar residues" evidence="5">
    <location>
        <begin position="109"/>
        <end position="118"/>
    </location>
</feature>
<feature type="region of interest" description="Disordered" evidence="5">
    <location>
        <begin position="81"/>
        <end position="118"/>
    </location>
</feature>
<dbReference type="EMBL" id="VFQX01000030">
    <property type="protein sequence ID" value="KAF0978068.1"/>
    <property type="molecule type" value="Genomic_DNA"/>
</dbReference>
<evidence type="ECO:0000256" key="2">
    <source>
        <dbReference type="ARBA" id="ARBA00013064"/>
    </source>
</evidence>
<dbReference type="Gene3D" id="3.90.190.10">
    <property type="entry name" value="Protein tyrosine phosphatase superfamily"/>
    <property type="match status" value="1"/>
</dbReference>
<dbReference type="InterPro" id="IPR000340">
    <property type="entry name" value="Dual-sp_phosphatase_cat-dom"/>
</dbReference>
<keyword evidence="9" id="KW-1185">Reference proteome</keyword>
<dbReference type="PROSITE" id="PS00383">
    <property type="entry name" value="TYR_PHOSPHATASE_1"/>
    <property type="match status" value="1"/>
</dbReference>
<dbReference type="PANTHER" id="PTHR10159:SF519">
    <property type="entry name" value="DUAL SPECIFICITY PROTEIN PHOSPHATASE MPK3"/>
    <property type="match status" value="1"/>
</dbReference>
<organism evidence="8 9">
    <name type="scientific">Naegleria fowleri</name>
    <name type="common">Brain eating amoeba</name>
    <dbReference type="NCBI Taxonomy" id="5763"/>
    <lineage>
        <taxon>Eukaryota</taxon>
        <taxon>Discoba</taxon>
        <taxon>Heterolobosea</taxon>
        <taxon>Tetramitia</taxon>
        <taxon>Eutetramitia</taxon>
        <taxon>Vahlkampfiidae</taxon>
        <taxon>Naegleria</taxon>
    </lineage>
</organism>
<evidence type="ECO:0000256" key="5">
    <source>
        <dbReference type="SAM" id="MobiDB-lite"/>
    </source>
</evidence>
<dbReference type="SMART" id="SM00195">
    <property type="entry name" value="DSPc"/>
    <property type="match status" value="1"/>
</dbReference>
<dbReference type="GeneID" id="68109801"/>
<dbReference type="InterPro" id="IPR029021">
    <property type="entry name" value="Prot-tyrosine_phosphatase-like"/>
</dbReference>
<dbReference type="InterPro" id="IPR016130">
    <property type="entry name" value="Tyr_Pase_AS"/>
</dbReference>
<keyword evidence="3" id="KW-0378">Hydrolase</keyword>
<name>A0A6A5BVZ3_NAEFO</name>
<dbReference type="VEuPathDB" id="AmoebaDB:NfTy_058040"/>
<dbReference type="VEuPathDB" id="AmoebaDB:NF0123330"/>
<evidence type="ECO:0000259" key="6">
    <source>
        <dbReference type="PROSITE" id="PS50054"/>
    </source>
</evidence>
<comment type="similarity">
    <text evidence="1">Belongs to the protein-tyrosine phosphatase family. Non-receptor class dual specificity subfamily.</text>
</comment>
<dbReference type="InterPro" id="IPR020422">
    <property type="entry name" value="TYR_PHOSPHATASE_DUAL_dom"/>
</dbReference>
<dbReference type="OrthoDB" id="10252009at2759"/>
<reference evidence="8 9" key="1">
    <citation type="journal article" date="2019" name="Sci. Rep.">
        <title>Nanopore sequencing improves the draft genome of the human pathogenic amoeba Naegleria fowleri.</title>
        <authorList>
            <person name="Liechti N."/>
            <person name="Schurch N."/>
            <person name="Bruggmann R."/>
            <person name="Wittwer M."/>
        </authorList>
    </citation>
    <scope>NUCLEOTIDE SEQUENCE [LARGE SCALE GENOMIC DNA]</scope>
    <source>
        <strain evidence="8 9">ATCC 30894</strain>
    </source>
</reference>
<dbReference type="PROSITE" id="PS50054">
    <property type="entry name" value="TYR_PHOSPHATASE_DUAL"/>
    <property type="match status" value="1"/>
</dbReference>
<dbReference type="GO" id="GO:0004725">
    <property type="term" value="F:protein tyrosine phosphatase activity"/>
    <property type="evidence" value="ECO:0007669"/>
    <property type="project" value="UniProtKB-EC"/>
</dbReference>
<sequence>MVDTSSSSDQQSRDKIVKPSTLFQQQQESGLQRKGRRFIVANRDDFLRIQFKRISSGEEKSATVVEASSLLLDDVTGGLTRTKSSPNFEKDTSHKNNSKKKQDHKPIEPSSNSDRNYSTLIRTSSTIIPKPISEKLDLPSCIFSNSVYLGDCFQATNRKSIDYLNITHIVNCTKNIENKFEKNHIHHSHHGEKIIHSQNSDPIENSLEDQCIMKNDLEEEAMIEKYKFDHNNESHTQTGREIKYMRVAIDDDKNAPISHYFQECYEFIEDAISNSGVVLVHCAAGVSRSSTIIISYVMKKMGVGCLFAFQLVKKRRRMIMPNEGFFHQLMEYEKKLNGGRTKRKCLEIEVDHQRHLKPSTITTTLQLQINYSKSSIFKKKTLAISRMLTIHDKSHHD</sequence>
<evidence type="ECO:0000256" key="4">
    <source>
        <dbReference type="ARBA" id="ARBA00022912"/>
    </source>
</evidence>
<feature type="domain" description="Tyrosine-protein phosphatase" evidence="6">
    <location>
        <begin position="138"/>
        <end position="338"/>
    </location>
</feature>
<dbReference type="CDD" id="cd14498">
    <property type="entry name" value="DSP"/>
    <property type="match status" value="1"/>
</dbReference>
<dbReference type="GO" id="GO:0005737">
    <property type="term" value="C:cytoplasm"/>
    <property type="evidence" value="ECO:0007669"/>
    <property type="project" value="TreeGrafter"/>
</dbReference>
<dbReference type="EC" id="3.1.3.48" evidence="2"/>
<evidence type="ECO:0000259" key="7">
    <source>
        <dbReference type="PROSITE" id="PS50056"/>
    </source>
</evidence>
<evidence type="ECO:0000256" key="1">
    <source>
        <dbReference type="ARBA" id="ARBA00008601"/>
    </source>
</evidence>
<evidence type="ECO:0000256" key="3">
    <source>
        <dbReference type="ARBA" id="ARBA00022801"/>
    </source>
</evidence>
<feature type="domain" description="Tyrosine specific protein phosphatases" evidence="7">
    <location>
        <begin position="258"/>
        <end position="327"/>
    </location>
</feature>
<dbReference type="VEuPathDB" id="AmoebaDB:FDP41_002583"/>